<feature type="region of interest" description="Disordered" evidence="1">
    <location>
        <begin position="723"/>
        <end position="748"/>
    </location>
</feature>
<dbReference type="VEuPathDB" id="ToxoDB:EPH_0073980"/>
<feature type="compositionally biased region" description="Acidic residues" evidence="1">
    <location>
        <begin position="736"/>
        <end position="748"/>
    </location>
</feature>
<proteinExistence type="predicted"/>
<accession>U6H3X5</accession>
<feature type="region of interest" description="Disordered" evidence="1">
    <location>
        <begin position="170"/>
        <end position="211"/>
    </location>
</feature>
<dbReference type="AlphaFoldDB" id="U6H3X5"/>
<keyword evidence="3" id="KW-1185">Reference proteome</keyword>
<dbReference type="Proteomes" id="UP000018201">
    <property type="component" value="Unassembled WGS sequence"/>
</dbReference>
<feature type="compositionally biased region" description="Acidic residues" evidence="1">
    <location>
        <begin position="91"/>
        <end position="100"/>
    </location>
</feature>
<feature type="compositionally biased region" description="Basic and acidic residues" evidence="1">
    <location>
        <begin position="173"/>
        <end position="186"/>
    </location>
</feature>
<evidence type="ECO:0000256" key="1">
    <source>
        <dbReference type="SAM" id="MobiDB-lite"/>
    </source>
</evidence>
<reference evidence="2" key="2">
    <citation type="submission" date="2013-10" db="EMBL/GenBank/DDBJ databases">
        <authorList>
            <person name="Aslett M."/>
        </authorList>
    </citation>
    <scope>NUCLEOTIDE SEQUENCE [LARGE SCALE GENOMIC DNA]</scope>
    <source>
        <strain evidence="2">Houghton</strain>
    </source>
</reference>
<protein>
    <submittedName>
        <fullName evidence="2">Uncharacterized protein</fullName>
    </submittedName>
</protein>
<dbReference type="OrthoDB" id="348014at2759"/>
<dbReference type="EMBL" id="HG695581">
    <property type="protein sequence ID" value="CDI86552.1"/>
    <property type="molecule type" value="Genomic_DNA"/>
</dbReference>
<sequence>MAPHSHSLIGEAMPPNGSFEEGQAAACLQRPFKRKPGCSSSVRLLGISLISLAVVYLLLRCLDLTRERHRVVLLRRSLAAGDDTPCHGDDENNDDEEADKDGDVGNFGLRELGGLLEEQQVETSPFGHPAGQTERNLRWPSAPERTDPRNFRGSHGFASGWENANAAALWGKDAGEREGDKLGERRRPLRYSQSRRGGHPGPREQGGGNDYGEQMQIETELINEDTLGMWESRNVPPEFEGPREQGGGNDYGEQMQIETELINEETLGMWESRNVPPEFEAQLNGVFKRMMEAVSHCRSLLEALSERHKFQLSFAVIRLLGMQLGAISLVRRHLEPLRSCLGDALAQLGFDTLQHTAPAALVEKYHARIRDLLALVVELKHPRPHTEEGDANRYRVKMVTILRTAVEVVGYCLGVLEGMLKYKDGARLSLPSSAIDQQIAVVEALYRTHSSQIAMDSLLRYFIVNSQKRLGINSILGMYHYRISGAKLPPLREMVGQIHEAVEGAGGLLQAPATPYTKQYTSQPHTPQRTRSPNEVLSEPAQQFTPAPQLYLAPPGVTTFQSVQLTAASTHLSHPRFPPPHVRYYASQFHQAQPPPSPYSHRHFGSSVSRSHHQQQAVPSIPSQATTRTTVLEQHQLVMPTHGSGRGDVSATVLPYSAVGQEAGPLPQPYSQQPRPILVGPYAHAGAPRYPSQSAYSISDHGDRPPLLQPATRRTEQASVGMSSWGYGTLEGDSPQQEEEEEVEEVEGLLEELIKGGLTTHDAIPARESSDA</sequence>
<organism evidence="2 3">
    <name type="scientific">Eimeria praecox</name>
    <dbReference type="NCBI Taxonomy" id="51316"/>
    <lineage>
        <taxon>Eukaryota</taxon>
        <taxon>Sar</taxon>
        <taxon>Alveolata</taxon>
        <taxon>Apicomplexa</taxon>
        <taxon>Conoidasida</taxon>
        <taxon>Coccidia</taxon>
        <taxon>Eucoccidiorida</taxon>
        <taxon>Eimeriorina</taxon>
        <taxon>Eimeriidae</taxon>
        <taxon>Eimeria</taxon>
    </lineage>
</organism>
<reference evidence="2" key="1">
    <citation type="submission" date="2013-10" db="EMBL/GenBank/DDBJ databases">
        <title>Genomic analysis of the causative agents of coccidiosis in chickens.</title>
        <authorList>
            <person name="Reid A.J."/>
            <person name="Blake D."/>
            <person name="Billington K."/>
            <person name="Browne H."/>
            <person name="Dunn M."/>
            <person name="Hung S."/>
            <person name="Kawahara F."/>
            <person name="Miranda-Saavedra D."/>
            <person name="Mourier T."/>
            <person name="Nagra H."/>
            <person name="Otto T.D."/>
            <person name="Rawlings N."/>
            <person name="Sanchez A."/>
            <person name="Sanders M."/>
            <person name="Subramaniam C."/>
            <person name="Tay Y."/>
            <person name="Dear P."/>
            <person name="Doerig C."/>
            <person name="Gruber A."/>
            <person name="Parkinson J."/>
            <person name="Shirley M."/>
            <person name="Wan K.L."/>
            <person name="Berriman M."/>
            <person name="Tomley F."/>
            <person name="Pain A."/>
        </authorList>
    </citation>
    <scope>NUCLEOTIDE SEQUENCE [LARGE SCALE GENOMIC DNA]</scope>
    <source>
        <strain evidence="2">Houghton</strain>
    </source>
</reference>
<feature type="region of interest" description="Disordered" evidence="1">
    <location>
        <begin position="517"/>
        <end position="538"/>
    </location>
</feature>
<name>U6H3X5_9EIME</name>
<gene>
    <name evidence="2" type="ORF">EPH_0073980</name>
</gene>
<feature type="region of interest" description="Disordered" evidence="1">
    <location>
        <begin position="121"/>
        <end position="158"/>
    </location>
</feature>
<evidence type="ECO:0000313" key="3">
    <source>
        <dbReference type="Proteomes" id="UP000018201"/>
    </source>
</evidence>
<feature type="region of interest" description="Disordered" evidence="1">
    <location>
        <begin position="82"/>
        <end position="108"/>
    </location>
</feature>
<evidence type="ECO:0000313" key="2">
    <source>
        <dbReference type="EMBL" id="CDI86552.1"/>
    </source>
</evidence>